<feature type="compositionally biased region" description="Polar residues" evidence="1">
    <location>
        <begin position="193"/>
        <end position="205"/>
    </location>
</feature>
<dbReference type="Proteomes" id="UP000184383">
    <property type="component" value="Unassembled WGS sequence"/>
</dbReference>
<reference evidence="4" key="1">
    <citation type="journal article" date="2017" name="Genome Biol.">
        <title>Comparative genomics reveals high biological diversity and specific adaptations in the industrially and medically important fungal genus Aspergillus.</title>
        <authorList>
            <person name="de Vries R.P."/>
            <person name="Riley R."/>
            <person name="Wiebenga A."/>
            <person name="Aguilar-Osorio G."/>
            <person name="Amillis S."/>
            <person name="Uchima C.A."/>
            <person name="Anderluh G."/>
            <person name="Asadollahi M."/>
            <person name="Askin M."/>
            <person name="Barry K."/>
            <person name="Battaglia E."/>
            <person name="Bayram O."/>
            <person name="Benocci T."/>
            <person name="Braus-Stromeyer S.A."/>
            <person name="Caldana C."/>
            <person name="Canovas D."/>
            <person name="Cerqueira G.C."/>
            <person name="Chen F."/>
            <person name="Chen W."/>
            <person name="Choi C."/>
            <person name="Clum A."/>
            <person name="Dos Santos R.A."/>
            <person name="Damasio A.R."/>
            <person name="Diallinas G."/>
            <person name="Emri T."/>
            <person name="Fekete E."/>
            <person name="Flipphi M."/>
            <person name="Freyberg S."/>
            <person name="Gallo A."/>
            <person name="Gournas C."/>
            <person name="Habgood R."/>
            <person name="Hainaut M."/>
            <person name="Harispe M.L."/>
            <person name="Henrissat B."/>
            <person name="Hilden K.S."/>
            <person name="Hope R."/>
            <person name="Hossain A."/>
            <person name="Karabika E."/>
            <person name="Karaffa L."/>
            <person name="Karanyi Z."/>
            <person name="Krasevec N."/>
            <person name="Kuo A."/>
            <person name="Kusch H."/>
            <person name="LaButti K."/>
            <person name="Lagendijk E.L."/>
            <person name="Lapidus A."/>
            <person name="Levasseur A."/>
            <person name="Lindquist E."/>
            <person name="Lipzen A."/>
            <person name="Logrieco A.F."/>
            <person name="MacCabe A."/>
            <person name="Maekelae M.R."/>
            <person name="Malavazi I."/>
            <person name="Melin P."/>
            <person name="Meyer V."/>
            <person name="Mielnichuk N."/>
            <person name="Miskei M."/>
            <person name="Molnar A.P."/>
            <person name="Mule G."/>
            <person name="Ngan C.Y."/>
            <person name="Orejas M."/>
            <person name="Orosz E."/>
            <person name="Ouedraogo J.P."/>
            <person name="Overkamp K.M."/>
            <person name="Park H.-S."/>
            <person name="Perrone G."/>
            <person name="Piumi F."/>
            <person name="Punt P.J."/>
            <person name="Ram A.F."/>
            <person name="Ramon A."/>
            <person name="Rauscher S."/>
            <person name="Record E."/>
            <person name="Riano-Pachon D.M."/>
            <person name="Robert V."/>
            <person name="Roehrig J."/>
            <person name="Ruller R."/>
            <person name="Salamov A."/>
            <person name="Salih N.S."/>
            <person name="Samson R.A."/>
            <person name="Sandor E."/>
            <person name="Sanguinetti M."/>
            <person name="Schuetze T."/>
            <person name="Sepcic K."/>
            <person name="Shelest E."/>
            <person name="Sherlock G."/>
            <person name="Sophianopoulou V."/>
            <person name="Squina F.M."/>
            <person name="Sun H."/>
            <person name="Susca A."/>
            <person name="Todd R.B."/>
            <person name="Tsang A."/>
            <person name="Unkles S.E."/>
            <person name="van de Wiele N."/>
            <person name="van Rossen-Uffink D."/>
            <person name="Oliveira J.V."/>
            <person name="Vesth T.C."/>
            <person name="Visser J."/>
            <person name="Yu J.-H."/>
            <person name="Zhou M."/>
            <person name="Andersen M.R."/>
            <person name="Archer D.B."/>
            <person name="Baker S.E."/>
            <person name="Benoit I."/>
            <person name="Brakhage A.A."/>
            <person name="Braus G.H."/>
            <person name="Fischer R."/>
            <person name="Frisvad J.C."/>
            <person name="Goldman G.H."/>
            <person name="Houbraken J."/>
            <person name="Oakley B."/>
            <person name="Pocsi I."/>
            <person name="Scazzocchio C."/>
            <person name="Seiboth B."/>
            <person name="vanKuyk P.A."/>
            <person name="Wortman J."/>
            <person name="Dyer P.S."/>
            <person name="Grigoriev I.V."/>
        </authorList>
    </citation>
    <scope>NUCLEOTIDE SEQUENCE [LARGE SCALE GENOMIC DNA]</scope>
    <source>
        <strain evidence="4">DTO 134E9</strain>
    </source>
</reference>
<dbReference type="AlphaFoldDB" id="A0A1L9S3A1"/>
<feature type="compositionally biased region" description="Low complexity" evidence="1">
    <location>
        <begin position="997"/>
        <end position="1009"/>
    </location>
</feature>
<dbReference type="EMBL" id="KV878209">
    <property type="protein sequence ID" value="OJJ41628.1"/>
    <property type="molecule type" value="Genomic_DNA"/>
</dbReference>
<feature type="compositionally biased region" description="Basic and acidic residues" evidence="1">
    <location>
        <begin position="174"/>
        <end position="187"/>
    </location>
</feature>
<feature type="domain" description="Putative zinc-finger" evidence="2">
    <location>
        <begin position="1225"/>
        <end position="1246"/>
    </location>
</feature>
<evidence type="ECO:0000256" key="1">
    <source>
        <dbReference type="SAM" id="MobiDB-lite"/>
    </source>
</evidence>
<gene>
    <name evidence="3" type="ORF">ASPWEDRAFT_35214</name>
</gene>
<feature type="compositionally biased region" description="Polar residues" evidence="1">
    <location>
        <begin position="683"/>
        <end position="692"/>
    </location>
</feature>
<feature type="compositionally biased region" description="Low complexity" evidence="1">
    <location>
        <begin position="254"/>
        <end position="268"/>
    </location>
</feature>
<dbReference type="InterPro" id="IPR039278">
    <property type="entry name" value="Red1"/>
</dbReference>
<protein>
    <recommendedName>
        <fullName evidence="2">Putative zinc-finger domain-containing protein</fullName>
    </recommendedName>
</protein>
<feature type="region of interest" description="Disordered" evidence="1">
    <location>
        <begin position="950"/>
        <end position="1184"/>
    </location>
</feature>
<feature type="compositionally biased region" description="Low complexity" evidence="1">
    <location>
        <begin position="234"/>
        <end position="246"/>
    </location>
</feature>
<dbReference type="Pfam" id="PF10650">
    <property type="entry name" value="zf-C3H1"/>
    <property type="match status" value="1"/>
</dbReference>
<feature type="compositionally biased region" description="Polar residues" evidence="1">
    <location>
        <begin position="615"/>
        <end position="624"/>
    </location>
</feature>
<feature type="region of interest" description="Disordered" evidence="1">
    <location>
        <begin position="925"/>
        <end position="944"/>
    </location>
</feature>
<feature type="region of interest" description="Disordered" evidence="1">
    <location>
        <begin position="1"/>
        <end position="315"/>
    </location>
</feature>
<feature type="compositionally biased region" description="Polar residues" evidence="1">
    <location>
        <begin position="130"/>
        <end position="145"/>
    </location>
</feature>
<accession>A0A1L9S3A1</accession>
<dbReference type="PANTHER" id="PTHR21563:SF3">
    <property type="entry name" value="ZINC FINGER C3H1 DOMAIN-CONTAINING PROTEIN"/>
    <property type="match status" value="1"/>
</dbReference>
<dbReference type="GeneID" id="63750025"/>
<feature type="compositionally biased region" description="Polar residues" evidence="1">
    <location>
        <begin position="706"/>
        <end position="721"/>
    </location>
</feature>
<feature type="region of interest" description="Disordered" evidence="1">
    <location>
        <begin position="706"/>
        <end position="726"/>
    </location>
</feature>
<feature type="region of interest" description="Disordered" evidence="1">
    <location>
        <begin position="1253"/>
        <end position="1275"/>
    </location>
</feature>
<keyword evidence="4" id="KW-1185">Reference proteome</keyword>
<feature type="compositionally biased region" description="Basic and acidic residues" evidence="1">
    <location>
        <begin position="412"/>
        <end position="422"/>
    </location>
</feature>
<organism evidence="3 4">
    <name type="scientific">Aspergillus wentii DTO 134E9</name>
    <dbReference type="NCBI Taxonomy" id="1073089"/>
    <lineage>
        <taxon>Eukaryota</taxon>
        <taxon>Fungi</taxon>
        <taxon>Dikarya</taxon>
        <taxon>Ascomycota</taxon>
        <taxon>Pezizomycotina</taxon>
        <taxon>Eurotiomycetes</taxon>
        <taxon>Eurotiomycetidae</taxon>
        <taxon>Eurotiales</taxon>
        <taxon>Aspergillaceae</taxon>
        <taxon>Aspergillus</taxon>
        <taxon>Aspergillus subgen. Cremei</taxon>
    </lineage>
</organism>
<dbReference type="GO" id="GO:0000178">
    <property type="term" value="C:exosome (RNase complex)"/>
    <property type="evidence" value="ECO:0007669"/>
    <property type="project" value="TreeGrafter"/>
</dbReference>
<dbReference type="PANTHER" id="PTHR21563">
    <property type="entry name" value="ZINC FINGER C3H1 DOMAIN-CONTAINING PROTEIN"/>
    <property type="match status" value="1"/>
</dbReference>
<evidence type="ECO:0000313" key="3">
    <source>
        <dbReference type="EMBL" id="OJJ41628.1"/>
    </source>
</evidence>
<feature type="region of interest" description="Disordered" evidence="1">
    <location>
        <begin position="368"/>
        <end position="655"/>
    </location>
</feature>
<dbReference type="GO" id="GO:0005634">
    <property type="term" value="C:nucleus"/>
    <property type="evidence" value="ECO:0007669"/>
    <property type="project" value="TreeGrafter"/>
</dbReference>
<proteinExistence type="predicted"/>
<feature type="compositionally biased region" description="Pro residues" evidence="1">
    <location>
        <begin position="101"/>
        <end position="123"/>
    </location>
</feature>
<feature type="region of interest" description="Disordered" evidence="1">
    <location>
        <begin position="667"/>
        <end position="692"/>
    </location>
</feature>
<sequence length="1275" mass="137091">MSNYPPTPSFEAASNYTQPWPPSQSSTMPSLLPPNFPLPADFAASTSHQPQDNAGHGQPFEYDMSAFQANSRIPGLGGLGGAGQLPPPPFPFMPAMNGSQFPPPPFPPIQMPPLRYPPIPLPSAPINMPQNGSAMNDAPHTNTAVVNGLDFHAASSQSSRLDGDREEGELTDMEGGKSAKSKSEMKYSRRTNQKQAASTRSSQRGKGSHASRASHGQNTSEMDLDMPRTNTQNSVKPAAKASGKASSDLEEGEASSSESSSSSRASGSPYNPPMSISANSLAPHEQPGAQRDASIPPLEQAPQEQALSHSHESHEIPAVKSLAQLRVQAQGALLSLAPHNIRYSELVGEGINPAVLKQLYEEVGIKVATPQREPSPEGPPPKSAVVPEGLSGLEHDQQNPLTAIPEPVGQRARAEIPGHAKQEAQQSRVIETNAVAVPSTTQPDTTKPMERKEVIARMLAAKAAKASGSSASPQTDTPKPPSAAPAEIQNMDKPASTTPSDASAKEKEAPAREKNKAQTELARQRIEQLKKQGLMRAQQRSQPDSFAQEKPQPGIEISEVSAPPPAEPLAIQHPLPERPPEPESGTPARIPGLFMTESEPSPPRDSFVTPAQGISLDSTPQPRASQRKRPRASDFDEPVNVPTWPFSQGAEPPVPEDKLIIDISDDDEFYGDDENDVMDMDTSADQTPQESSLSGFAREFIPQNPMNHLLSKSSTPQYLRNSEQEDLRKKELEIQQMRRQIAEMEQRKKAKLTASGTQSPCVLNSSGSSLAENSVGPDVAITNGAIVGPTTAADSEADNTTAAPNIVPANHVAPANNRDVSTGVSHQPLASLDASQLQEIRMKILRKNEIQAGLPSLDAEIRKSQAKLAEFKQEEGIILLEIARGQEGRRQLVEELENLGYEINGVSLEELDAAQHQSEIADPQPISDEATTIPPPSSVHNHITPHVSAFPSISQDESDPIQDAVPAGYAPEDTVELPSSQSRNADTGDVEYEKEPSPSSLSESTGSAMDESDDSSSADSTSVAHASRESPELAELSAPEPLEHSQEADQEEENGSGSVDGSHSLPARPRFPNADSQDELPESDSQAEQIQHTSSRESSLDSEAYEPPEPEPNPGSPESVESIYTPPLSLASPGPVEHTEASRPPLDQLQADEPLTGKVQGLETGSQNHVQHERQPEAPERKFTPYSSPLKYFKAYRYHPAYTDDVSDGYRSLTYSHNIDPMKYLCPFEAAGGVCNDRSCEFQHFRDMTLSGASTDLKPSTPSSDPYLSPIRMSL</sequence>
<evidence type="ECO:0000259" key="2">
    <source>
        <dbReference type="Pfam" id="PF10650"/>
    </source>
</evidence>
<evidence type="ECO:0000313" key="4">
    <source>
        <dbReference type="Proteomes" id="UP000184383"/>
    </source>
</evidence>
<dbReference type="RefSeq" id="XP_040695304.1">
    <property type="nucleotide sequence ID" value="XM_040834177.1"/>
</dbReference>
<dbReference type="InterPro" id="IPR019607">
    <property type="entry name" value="Putative_zinc-finger_domain"/>
</dbReference>
<feature type="compositionally biased region" description="Polar residues" evidence="1">
    <location>
        <begin position="12"/>
        <end position="29"/>
    </location>
</feature>
<dbReference type="OrthoDB" id="1922977at2759"/>
<dbReference type="STRING" id="1073089.A0A1L9S3A1"/>
<name>A0A1L9S3A1_ASPWE</name>
<feature type="compositionally biased region" description="Polar residues" evidence="1">
    <location>
        <begin position="1083"/>
        <end position="1093"/>
    </location>
</feature>
<feature type="compositionally biased region" description="Low complexity" evidence="1">
    <location>
        <begin position="460"/>
        <end position="472"/>
    </location>
</feature>
<dbReference type="VEuPathDB" id="FungiDB:ASPWEDRAFT_35214"/>
<feature type="compositionally biased region" description="Basic and acidic residues" evidence="1">
    <location>
        <begin position="503"/>
        <end position="530"/>
    </location>
</feature>
<feature type="compositionally biased region" description="Polar residues" evidence="1">
    <location>
        <begin position="1253"/>
        <end position="1266"/>
    </location>
</feature>
<feature type="compositionally biased region" description="Basic and acidic residues" evidence="1">
    <location>
        <begin position="1170"/>
        <end position="1183"/>
    </location>
</feature>
<feature type="compositionally biased region" description="Acidic residues" evidence="1">
    <location>
        <begin position="667"/>
        <end position="679"/>
    </location>
</feature>